<organism evidence="1 2">
    <name type="scientific">Clostridium botulinum</name>
    <dbReference type="NCBI Taxonomy" id="1491"/>
    <lineage>
        <taxon>Bacteria</taxon>
        <taxon>Bacillati</taxon>
        <taxon>Bacillota</taxon>
        <taxon>Clostridia</taxon>
        <taxon>Eubacteriales</taxon>
        <taxon>Clostridiaceae</taxon>
        <taxon>Clostridium</taxon>
    </lineage>
</organism>
<dbReference type="AlphaFoldDB" id="A0A9Q1UYJ3"/>
<protein>
    <submittedName>
        <fullName evidence="1">Uncharacterized protein</fullName>
    </submittedName>
</protein>
<evidence type="ECO:0000313" key="1">
    <source>
        <dbReference type="EMBL" id="KOA87416.1"/>
    </source>
</evidence>
<dbReference type="Proteomes" id="UP000037540">
    <property type="component" value="Unassembled WGS sequence"/>
</dbReference>
<accession>A0A9Q1UYJ3</accession>
<name>A0A9Q1UYJ3_CLOBO</name>
<gene>
    <name evidence="1" type="ORF">ADU74_07510</name>
</gene>
<dbReference type="EMBL" id="LGVR01000039">
    <property type="protein sequence ID" value="KOA87416.1"/>
    <property type="molecule type" value="Genomic_DNA"/>
</dbReference>
<evidence type="ECO:0000313" key="2">
    <source>
        <dbReference type="Proteomes" id="UP000037540"/>
    </source>
</evidence>
<proteinExistence type="predicted"/>
<reference evidence="1 2" key="1">
    <citation type="submission" date="2015-07" db="EMBL/GenBank/DDBJ databases">
        <title>Draft genome sequences of 17 French Clostridium botulinum group III.</title>
        <authorList>
            <person name="Woudstra C."/>
            <person name="Le Marechal C."/>
            <person name="Souillard R."/>
            <person name="Bayon-Auboyer M.-H."/>
            <person name="Dessouter D."/>
            <person name="Fach P."/>
        </authorList>
    </citation>
    <scope>NUCLEOTIDE SEQUENCE [LARGE SCALE GENOMIC DNA]</scope>
    <source>
        <strain evidence="1 2">12LNRI-CD</strain>
    </source>
</reference>
<comment type="caution">
    <text evidence="1">The sequence shown here is derived from an EMBL/GenBank/DDBJ whole genome shotgun (WGS) entry which is preliminary data.</text>
</comment>
<sequence>MMKNKARGTKMKKKFIDETTYASSPGSVTISKKKLRRLRPDLYGIRAKIDALLDSITIGFSEQRQIKEHIFYGDSQPAVVMSEEPLIIAAYSDDIDCIVMLKFDDEYSKIYNLKKKDRLISINTYMRGTEYQKDIIVGPNNTNTWFGYSPIIAEFISDDFHIIEGRKKQIDEALWNYVFNLGMEYMKIHPNIFRDGRPLYSSISAI</sequence>